<dbReference type="PIRSF" id="PIRSF008716">
    <property type="entry name" value="DUF1782"/>
    <property type="match status" value="1"/>
</dbReference>
<dbReference type="PANTHER" id="PTHR12921:SF0">
    <property type="entry name" value="UBIQUITIN-FOLD MODIFIER-CONJUGATING ENZYME 1"/>
    <property type="match status" value="1"/>
</dbReference>
<accession>A0A9R1TK94</accession>
<protein>
    <recommendedName>
        <fullName evidence="2 4">Ubiquitin-fold modifier-conjugating enzyme 1</fullName>
    </recommendedName>
</protein>
<reference evidence="7" key="1">
    <citation type="submission" date="2025-08" db="UniProtKB">
        <authorList>
            <consortium name="RefSeq"/>
        </authorList>
    </citation>
    <scope>IDENTIFICATION</scope>
    <source>
        <strain evidence="7">USDA-PBARC FA_bdor</strain>
        <tissue evidence="7">Whole organism</tissue>
    </source>
</reference>
<dbReference type="GO" id="GO:0005737">
    <property type="term" value="C:cytoplasm"/>
    <property type="evidence" value="ECO:0007669"/>
    <property type="project" value="TreeGrafter"/>
</dbReference>
<gene>
    <name evidence="7" type="primary">Ufc1</name>
</gene>
<dbReference type="GO" id="GO:0061657">
    <property type="term" value="F:UFM1 conjugating enzyme activity"/>
    <property type="evidence" value="ECO:0007669"/>
    <property type="project" value="InterPro"/>
</dbReference>
<evidence type="ECO:0000313" key="7">
    <source>
        <dbReference type="RefSeq" id="XP_011310476.1"/>
    </source>
</evidence>
<sequence>MVDASTKKSLSGIPLLKTKAGPRDNELWPKRLQEELTCLIQYTKNNKEADNHWFHLQPNEGGTKWFGKCWFIHNLLKYEFDVEFDIPVTYPMTAPELALPELDGKTAKMYRGGKICLSDHFKPLWARNVPKFGIAHAMALGLGPWMAVEVPDLIEKGVIKHKDQCDSK</sequence>
<dbReference type="CDD" id="cd11686">
    <property type="entry name" value="UBCc_UFC1"/>
    <property type="match status" value="1"/>
</dbReference>
<evidence type="ECO:0000313" key="6">
    <source>
        <dbReference type="Proteomes" id="UP000694866"/>
    </source>
</evidence>
<comment type="similarity">
    <text evidence="1 4">Belongs to the ubiquitin-conjugating enzyme family. UFC1 subfamily.</text>
</comment>
<dbReference type="PANTHER" id="PTHR12921">
    <property type="entry name" value="UBIQUITIN-FOLD MODIFIER-CONJUGATING ENZYME 1"/>
    <property type="match status" value="1"/>
</dbReference>
<dbReference type="Proteomes" id="UP000694866">
    <property type="component" value="Unplaced"/>
</dbReference>
<dbReference type="CTD" id="51506"/>
<feature type="active site" description="Glycyl thioester intermediate" evidence="5">
    <location>
        <position position="116"/>
    </location>
</feature>
<dbReference type="GeneID" id="105270931"/>
<dbReference type="GO" id="GO:1990592">
    <property type="term" value="P:protein K69-linked ufmylation"/>
    <property type="evidence" value="ECO:0007669"/>
    <property type="project" value="TreeGrafter"/>
</dbReference>
<proteinExistence type="inferred from homology"/>
<dbReference type="FunFam" id="3.10.110.10:FF:000042">
    <property type="entry name" value="Ubiquitin-fold modifier-conjugating enzyme 1"/>
    <property type="match status" value="1"/>
</dbReference>
<dbReference type="KEGG" id="fas:105270931"/>
<dbReference type="AlphaFoldDB" id="A0A9R1TK94"/>
<evidence type="ECO:0000256" key="3">
    <source>
        <dbReference type="ARBA" id="ARBA00022786"/>
    </source>
</evidence>
<keyword evidence="6" id="KW-1185">Reference proteome</keyword>
<dbReference type="OrthoDB" id="10256182at2759"/>
<name>A0A9R1TK94_9HYME</name>
<evidence type="ECO:0000256" key="4">
    <source>
        <dbReference type="PIRNR" id="PIRNR008716"/>
    </source>
</evidence>
<keyword evidence="3 4" id="KW-0833">Ubl conjugation pathway</keyword>
<dbReference type="InterPro" id="IPR014806">
    <property type="entry name" value="Ufc1"/>
</dbReference>
<organism evidence="6 7">
    <name type="scientific">Fopius arisanus</name>
    <dbReference type="NCBI Taxonomy" id="64838"/>
    <lineage>
        <taxon>Eukaryota</taxon>
        <taxon>Metazoa</taxon>
        <taxon>Ecdysozoa</taxon>
        <taxon>Arthropoda</taxon>
        <taxon>Hexapoda</taxon>
        <taxon>Insecta</taxon>
        <taxon>Pterygota</taxon>
        <taxon>Neoptera</taxon>
        <taxon>Endopterygota</taxon>
        <taxon>Hymenoptera</taxon>
        <taxon>Apocrita</taxon>
        <taxon>Ichneumonoidea</taxon>
        <taxon>Braconidae</taxon>
        <taxon>Opiinae</taxon>
        <taxon>Fopius</taxon>
    </lineage>
</organism>
<dbReference type="SUPFAM" id="SSF54495">
    <property type="entry name" value="UBC-like"/>
    <property type="match status" value="1"/>
</dbReference>
<evidence type="ECO:0000256" key="2">
    <source>
        <dbReference type="ARBA" id="ARBA00013306"/>
    </source>
</evidence>
<comment type="function">
    <text evidence="4">E2-like enzyme which forms an intermediate with UFM1 via a thioester linkage.</text>
</comment>
<dbReference type="RefSeq" id="XP_011310476.1">
    <property type="nucleotide sequence ID" value="XM_011312174.1"/>
</dbReference>
<evidence type="ECO:0000256" key="5">
    <source>
        <dbReference type="PIRSR" id="PIRSR008716-1"/>
    </source>
</evidence>
<dbReference type="Gene3D" id="3.10.110.10">
    <property type="entry name" value="Ubiquitin Conjugating Enzyme"/>
    <property type="match status" value="1"/>
</dbReference>
<dbReference type="Pfam" id="PF08694">
    <property type="entry name" value="UFC1"/>
    <property type="match status" value="1"/>
</dbReference>
<dbReference type="InterPro" id="IPR016135">
    <property type="entry name" value="UBQ-conjugating_enzyme/RWD"/>
</dbReference>
<evidence type="ECO:0000256" key="1">
    <source>
        <dbReference type="ARBA" id="ARBA00008451"/>
    </source>
</evidence>